<sequence length="447" mass="48256">MRQKQQTNRNRTGRSRARILAALALAAASTLASAQVSLTTVVEMAQQNSSSVKLANADLQKAQAALDQTEGAYIPDFVIGSQVGYSHGFPTGQPSVGNASMQSLVLSFSQRQYVKAARAGVEAANLNLKDAKEQVALDASTDYIELDTVKRELDAVREQEQDAARLVAIEQQRAEAGVDPLSALLQAELTAAQLKFKRLQLETRAATLAKQLEALTALPADSIATDRSSIPEIPAVSADQAPRPLVGIESSTVLARSKLEEAKGDDLAWRRPSIGFGAVYNYDSNELNNYSTYYNHFTPNNVSFGLQISVPFFNFAIRAKAKVSAAEALRARVEAEDAQHQNDIQIATLTASVRELDAQSEIASLKQQLAAERLKSVAAQLELGNGAAGTPGAPPQLSPTAEQQAQIQERQDYLESLDAGFDLSKARLSLLRALGHMQDWLNELNTK</sequence>
<gene>
    <name evidence="11" type="ORF">SBA5_540078</name>
</gene>
<evidence type="ECO:0000256" key="5">
    <source>
        <dbReference type="ARBA" id="ARBA00022692"/>
    </source>
</evidence>
<evidence type="ECO:0000256" key="8">
    <source>
        <dbReference type="SAM" id="Coils"/>
    </source>
</evidence>
<comment type="subcellular location">
    <subcellularLocation>
        <location evidence="1">Cell outer membrane</location>
    </subcellularLocation>
</comment>
<name>A0A2N9LSX9_9BACT</name>
<keyword evidence="3" id="KW-0813">Transport</keyword>
<dbReference type="Pfam" id="PF02321">
    <property type="entry name" value="OEP"/>
    <property type="match status" value="1"/>
</dbReference>
<dbReference type="GO" id="GO:1990281">
    <property type="term" value="C:efflux pump complex"/>
    <property type="evidence" value="ECO:0007669"/>
    <property type="project" value="TreeGrafter"/>
</dbReference>
<dbReference type="Proteomes" id="UP000239735">
    <property type="component" value="Unassembled WGS sequence"/>
</dbReference>
<keyword evidence="10" id="KW-0732">Signal</keyword>
<keyword evidence="6" id="KW-0472">Membrane</keyword>
<dbReference type="GO" id="GO:0015562">
    <property type="term" value="F:efflux transmembrane transporter activity"/>
    <property type="evidence" value="ECO:0007669"/>
    <property type="project" value="InterPro"/>
</dbReference>
<dbReference type="Gene3D" id="1.20.1600.10">
    <property type="entry name" value="Outer membrane efflux proteins (OEP)"/>
    <property type="match status" value="1"/>
</dbReference>
<feature type="region of interest" description="Disordered" evidence="9">
    <location>
        <begin position="385"/>
        <end position="407"/>
    </location>
</feature>
<feature type="coiled-coil region" evidence="8">
    <location>
        <begin position="114"/>
        <end position="218"/>
    </location>
</feature>
<evidence type="ECO:0000256" key="7">
    <source>
        <dbReference type="ARBA" id="ARBA00023237"/>
    </source>
</evidence>
<keyword evidence="5" id="KW-0812">Transmembrane</keyword>
<evidence type="ECO:0000256" key="3">
    <source>
        <dbReference type="ARBA" id="ARBA00022448"/>
    </source>
</evidence>
<feature type="chain" id="PRO_5014770404" evidence="10">
    <location>
        <begin position="35"/>
        <end position="447"/>
    </location>
</feature>
<evidence type="ECO:0000256" key="6">
    <source>
        <dbReference type="ARBA" id="ARBA00023136"/>
    </source>
</evidence>
<evidence type="ECO:0000256" key="9">
    <source>
        <dbReference type="SAM" id="MobiDB-lite"/>
    </source>
</evidence>
<dbReference type="GO" id="GO:0015288">
    <property type="term" value="F:porin activity"/>
    <property type="evidence" value="ECO:0007669"/>
    <property type="project" value="TreeGrafter"/>
</dbReference>
<evidence type="ECO:0000256" key="10">
    <source>
        <dbReference type="SAM" id="SignalP"/>
    </source>
</evidence>
<keyword evidence="4" id="KW-1134">Transmembrane beta strand</keyword>
<organism evidence="11 12">
    <name type="scientific">Candidatus Sulfuritelmatomonas gaucii</name>
    <dbReference type="NCBI Taxonomy" id="2043161"/>
    <lineage>
        <taxon>Bacteria</taxon>
        <taxon>Pseudomonadati</taxon>
        <taxon>Acidobacteriota</taxon>
        <taxon>Terriglobia</taxon>
        <taxon>Terriglobales</taxon>
        <taxon>Acidobacteriaceae</taxon>
        <taxon>Candidatus Sulfuritelmatomonas</taxon>
    </lineage>
</organism>
<evidence type="ECO:0000313" key="11">
    <source>
        <dbReference type="EMBL" id="SPE26320.1"/>
    </source>
</evidence>
<dbReference type="PANTHER" id="PTHR30026">
    <property type="entry name" value="OUTER MEMBRANE PROTEIN TOLC"/>
    <property type="match status" value="1"/>
</dbReference>
<keyword evidence="8" id="KW-0175">Coiled coil</keyword>
<accession>A0A2N9LSX9</accession>
<dbReference type="AlphaFoldDB" id="A0A2N9LSX9"/>
<reference evidence="12" key="1">
    <citation type="submission" date="2018-02" db="EMBL/GenBank/DDBJ databases">
        <authorList>
            <person name="Hausmann B."/>
        </authorList>
    </citation>
    <scope>NUCLEOTIDE SEQUENCE [LARGE SCALE GENOMIC DNA]</scope>
    <source>
        <strain evidence="12">Peat soil MAG SbA5</strain>
    </source>
</reference>
<feature type="compositionally biased region" description="Polar residues" evidence="9">
    <location>
        <begin position="398"/>
        <end position="407"/>
    </location>
</feature>
<evidence type="ECO:0000256" key="2">
    <source>
        <dbReference type="ARBA" id="ARBA00007613"/>
    </source>
</evidence>
<evidence type="ECO:0000256" key="1">
    <source>
        <dbReference type="ARBA" id="ARBA00004442"/>
    </source>
</evidence>
<proteinExistence type="inferred from homology"/>
<dbReference type="InterPro" id="IPR051906">
    <property type="entry name" value="TolC-like"/>
</dbReference>
<keyword evidence="7" id="KW-0998">Cell outer membrane</keyword>
<dbReference type="PANTHER" id="PTHR30026:SF20">
    <property type="entry name" value="OUTER MEMBRANE PROTEIN TOLC"/>
    <property type="match status" value="1"/>
</dbReference>
<dbReference type="EMBL" id="OKRB01000113">
    <property type="protein sequence ID" value="SPE26320.1"/>
    <property type="molecule type" value="Genomic_DNA"/>
</dbReference>
<dbReference type="GO" id="GO:0009279">
    <property type="term" value="C:cell outer membrane"/>
    <property type="evidence" value="ECO:0007669"/>
    <property type="project" value="UniProtKB-SubCell"/>
</dbReference>
<dbReference type="SUPFAM" id="SSF56954">
    <property type="entry name" value="Outer membrane efflux proteins (OEP)"/>
    <property type="match status" value="1"/>
</dbReference>
<protein>
    <submittedName>
        <fullName evidence="11">Putative Cation efflux system protein</fullName>
    </submittedName>
</protein>
<dbReference type="InterPro" id="IPR003423">
    <property type="entry name" value="OMP_efflux"/>
</dbReference>
<feature type="signal peptide" evidence="10">
    <location>
        <begin position="1"/>
        <end position="34"/>
    </location>
</feature>
<comment type="similarity">
    <text evidence="2">Belongs to the outer membrane factor (OMF) (TC 1.B.17) family.</text>
</comment>
<evidence type="ECO:0000256" key="4">
    <source>
        <dbReference type="ARBA" id="ARBA00022452"/>
    </source>
</evidence>
<evidence type="ECO:0000313" key="12">
    <source>
        <dbReference type="Proteomes" id="UP000239735"/>
    </source>
</evidence>